<feature type="compositionally biased region" description="Basic and acidic residues" evidence="1">
    <location>
        <begin position="102"/>
        <end position="121"/>
    </location>
</feature>
<dbReference type="EMBL" id="JBBJBU010000002">
    <property type="protein sequence ID" value="KAK7206945.1"/>
    <property type="molecule type" value="Genomic_DNA"/>
</dbReference>
<dbReference type="GeneID" id="90036534"/>
<name>A0ABR1FAS3_9ASCO</name>
<accession>A0ABR1FAS3</accession>
<feature type="compositionally biased region" description="Polar residues" evidence="1">
    <location>
        <begin position="158"/>
        <end position="168"/>
    </location>
</feature>
<dbReference type="RefSeq" id="XP_064769978.1">
    <property type="nucleotide sequence ID" value="XM_064911022.1"/>
</dbReference>
<feature type="region of interest" description="Disordered" evidence="1">
    <location>
        <begin position="72"/>
        <end position="199"/>
    </location>
</feature>
<dbReference type="InterPro" id="IPR018809">
    <property type="entry name" value="DUF2406"/>
</dbReference>
<organism evidence="2 3">
    <name type="scientific">Myxozyma melibiosi</name>
    <dbReference type="NCBI Taxonomy" id="54550"/>
    <lineage>
        <taxon>Eukaryota</taxon>
        <taxon>Fungi</taxon>
        <taxon>Dikarya</taxon>
        <taxon>Ascomycota</taxon>
        <taxon>Saccharomycotina</taxon>
        <taxon>Lipomycetes</taxon>
        <taxon>Lipomycetales</taxon>
        <taxon>Lipomycetaceae</taxon>
        <taxon>Myxozyma</taxon>
    </lineage>
</organism>
<feature type="compositionally biased region" description="Basic and acidic residues" evidence="1">
    <location>
        <begin position="11"/>
        <end position="27"/>
    </location>
</feature>
<reference evidence="2 3" key="1">
    <citation type="submission" date="2024-03" db="EMBL/GenBank/DDBJ databases">
        <title>Genome-scale model development and genomic sequencing of the oleaginous clade Lipomyces.</title>
        <authorList>
            <consortium name="Lawrence Berkeley National Laboratory"/>
            <person name="Czajka J.J."/>
            <person name="Han Y."/>
            <person name="Kim J."/>
            <person name="Mondo S.J."/>
            <person name="Hofstad B.A."/>
            <person name="Robles A."/>
            <person name="Haridas S."/>
            <person name="Riley R."/>
            <person name="LaButti K."/>
            <person name="Pangilinan J."/>
            <person name="Andreopoulos W."/>
            <person name="Lipzen A."/>
            <person name="Yan J."/>
            <person name="Wang M."/>
            <person name="Ng V."/>
            <person name="Grigoriev I.V."/>
            <person name="Spatafora J.W."/>
            <person name="Magnuson J.K."/>
            <person name="Baker S.E."/>
            <person name="Pomraning K.R."/>
        </authorList>
    </citation>
    <scope>NUCLEOTIDE SEQUENCE [LARGE SCALE GENOMIC DNA]</scope>
    <source>
        <strain evidence="2 3">Phaff 52-87</strain>
    </source>
</reference>
<comment type="caution">
    <text evidence="2">The sequence shown here is derived from an EMBL/GenBank/DDBJ whole genome shotgun (WGS) entry which is preliminary data.</text>
</comment>
<evidence type="ECO:0000313" key="3">
    <source>
        <dbReference type="Proteomes" id="UP001498771"/>
    </source>
</evidence>
<protein>
    <submittedName>
        <fullName evidence="2">Uncharacterized protein</fullName>
    </submittedName>
</protein>
<dbReference type="PANTHER" id="PTHR28186:SF1">
    <property type="entry name" value="MEIOTICALLY UP-REGULATED GENE 9 PROTEIN"/>
    <property type="match status" value="1"/>
</dbReference>
<feature type="region of interest" description="Disordered" evidence="1">
    <location>
        <begin position="1"/>
        <end position="31"/>
    </location>
</feature>
<dbReference type="Proteomes" id="UP001498771">
    <property type="component" value="Unassembled WGS sequence"/>
</dbReference>
<evidence type="ECO:0000256" key="1">
    <source>
        <dbReference type="SAM" id="MobiDB-lite"/>
    </source>
</evidence>
<dbReference type="PANTHER" id="PTHR28186">
    <property type="entry name" value="MEIOTICALLY UP-REGULATED GENE 9 PROTEIN"/>
    <property type="match status" value="1"/>
</dbReference>
<evidence type="ECO:0000313" key="2">
    <source>
        <dbReference type="EMBL" id="KAK7206945.1"/>
    </source>
</evidence>
<sequence>MPAFLRRSSTKKGEDTKISAEERERMKQRTANIADPILSALNEEQPFQMSSNHQGATTVSPELHVRDMFGSVIEDPDRSNPTRHRSERPLDTIRGFEYAATGDKRLKEQIFRDRLPWEGRHNVSTYSPYGSAPIDDSHSQGVVYDEYGTPIPQPPATPSSRTPIQLGSTGAGDPTYDAPLPDPKDKKKKKRGLFGRKKD</sequence>
<proteinExistence type="predicted"/>
<feature type="compositionally biased region" description="Basic residues" evidence="1">
    <location>
        <begin position="186"/>
        <end position="199"/>
    </location>
</feature>
<dbReference type="Pfam" id="PF10295">
    <property type="entry name" value="DUF2406"/>
    <property type="match status" value="1"/>
</dbReference>
<keyword evidence="3" id="KW-1185">Reference proteome</keyword>
<gene>
    <name evidence="2" type="ORF">BZA70DRAFT_266338</name>
</gene>